<accession>A0AA39Z0G4</accession>
<organism evidence="5 6">
    <name type="scientific">Lasiodiplodia hormozganensis</name>
    <dbReference type="NCBI Taxonomy" id="869390"/>
    <lineage>
        <taxon>Eukaryota</taxon>
        <taxon>Fungi</taxon>
        <taxon>Dikarya</taxon>
        <taxon>Ascomycota</taxon>
        <taxon>Pezizomycotina</taxon>
        <taxon>Dothideomycetes</taxon>
        <taxon>Dothideomycetes incertae sedis</taxon>
        <taxon>Botryosphaeriales</taxon>
        <taxon>Botryosphaeriaceae</taxon>
        <taxon>Lasiodiplodia</taxon>
    </lineage>
</organism>
<dbReference type="InterPro" id="IPR004827">
    <property type="entry name" value="bZIP"/>
</dbReference>
<evidence type="ECO:0000256" key="1">
    <source>
        <dbReference type="ARBA" id="ARBA00004123"/>
    </source>
</evidence>
<evidence type="ECO:0000256" key="3">
    <source>
        <dbReference type="SAM" id="MobiDB-lite"/>
    </source>
</evidence>
<protein>
    <recommendedName>
        <fullName evidence="4">BZIP domain-containing protein</fullName>
    </recommendedName>
</protein>
<dbReference type="InterPro" id="IPR046347">
    <property type="entry name" value="bZIP_sf"/>
</dbReference>
<dbReference type="PANTHER" id="PTHR40621:SF6">
    <property type="entry name" value="AP-1-LIKE TRANSCRIPTION FACTOR YAP1-RELATED"/>
    <property type="match status" value="1"/>
</dbReference>
<comment type="subcellular location">
    <subcellularLocation>
        <location evidence="1">Nucleus</location>
    </subcellularLocation>
</comment>
<evidence type="ECO:0000259" key="4">
    <source>
        <dbReference type="PROSITE" id="PS50217"/>
    </source>
</evidence>
<dbReference type="SMART" id="SM00338">
    <property type="entry name" value="BRLZ"/>
    <property type="match status" value="1"/>
</dbReference>
<evidence type="ECO:0000313" key="5">
    <source>
        <dbReference type="EMBL" id="KAK0661922.1"/>
    </source>
</evidence>
<gene>
    <name evidence="5" type="ORF">DIS24_g2271</name>
</gene>
<keyword evidence="6" id="KW-1185">Reference proteome</keyword>
<dbReference type="Gene3D" id="1.20.5.170">
    <property type="match status" value="1"/>
</dbReference>
<evidence type="ECO:0000313" key="6">
    <source>
        <dbReference type="Proteomes" id="UP001175001"/>
    </source>
</evidence>
<sequence length="174" mass="19433">MSERRRAQNRRAQQAHRDRRAQHQQALEARVVELQALERALREENGGLRWELLQVNNILAVERARSREYEDQRRREEEVVVTAAVGRVGGGGEGARGGGARGGGGEESGWGWKGVVEVWDRVLRHPVVESGGVSVADVVEELRGGKGAEGRRLLVDERRIDEVVEKCRRRGGLC</sequence>
<feature type="domain" description="BZIP" evidence="4">
    <location>
        <begin position="1"/>
        <end position="62"/>
    </location>
</feature>
<dbReference type="InterPro" id="IPR050936">
    <property type="entry name" value="AP-1-like"/>
</dbReference>
<dbReference type="Pfam" id="PF00170">
    <property type="entry name" value="bZIP_1"/>
    <property type="match status" value="1"/>
</dbReference>
<keyword evidence="2" id="KW-0539">Nucleus</keyword>
<dbReference type="GO" id="GO:0090575">
    <property type="term" value="C:RNA polymerase II transcription regulator complex"/>
    <property type="evidence" value="ECO:0007669"/>
    <property type="project" value="TreeGrafter"/>
</dbReference>
<proteinExistence type="predicted"/>
<name>A0AA39Z0G4_9PEZI</name>
<comment type="caution">
    <text evidence="5">The sequence shown here is derived from an EMBL/GenBank/DDBJ whole genome shotgun (WGS) entry which is preliminary data.</text>
</comment>
<dbReference type="PANTHER" id="PTHR40621">
    <property type="entry name" value="TRANSCRIPTION FACTOR KAPC-RELATED"/>
    <property type="match status" value="1"/>
</dbReference>
<dbReference type="PROSITE" id="PS50217">
    <property type="entry name" value="BZIP"/>
    <property type="match status" value="1"/>
</dbReference>
<dbReference type="GO" id="GO:0000976">
    <property type="term" value="F:transcription cis-regulatory region binding"/>
    <property type="evidence" value="ECO:0007669"/>
    <property type="project" value="InterPro"/>
</dbReference>
<dbReference type="PROSITE" id="PS00036">
    <property type="entry name" value="BZIP_BASIC"/>
    <property type="match status" value="1"/>
</dbReference>
<dbReference type="EMBL" id="JAUJDW010000007">
    <property type="protein sequence ID" value="KAK0661922.1"/>
    <property type="molecule type" value="Genomic_DNA"/>
</dbReference>
<dbReference type="GO" id="GO:0001228">
    <property type="term" value="F:DNA-binding transcription activator activity, RNA polymerase II-specific"/>
    <property type="evidence" value="ECO:0007669"/>
    <property type="project" value="TreeGrafter"/>
</dbReference>
<feature type="region of interest" description="Disordered" evidence="3">
    <location>
        <begin position="1"/>
        <end position="24"/>
    </location>
</feature>
<dbReference type="AlphaFoldDB" id="A0AA39Z0G4"/>
<reference evidence="5" key="1">
    <citation type="submission" date="2023-06" db="EMBL/GenBank/DDBJ databases">
        <title>Multi-omics analyses reveal the molecular pathogenesis toolkit of Lasiodiplodia hormozganensis, a cross-kingdom pathogen.</title>
        <authorList>
            <person name="Felix C."/>
            <person name="Meneses R."/>
            <person name="Goncalves M.F.M."/>
            <person name="Tilleman L."/>
            <person name="Duarte A.S."/>
            <person name="Jorrin-Novo J.V."/>
            <person name="Van De Peer Y."/>
            <person name="Deforce D."/>
            <person name="Van Nieuwerburgh F."/>
            <person name="Esteves A.C."/>
            <person name="Alves A."/>
        </authorList>
    </citation>
    <scope>NUCLEOTIDE SEQUENCE</scope>
    <source>
        <strain evidence="5">CBS 339.90</strain>
    </source>
</reference>
<evidence type="ECO:0000256" key="2">
    <source>
        <dbReference type="ARBA" id="ARBA00023242"/>
    </source>
</evidence>
<feature type="compositionally biased region" description="Basic residues" evidence="3">
    <location>
        <begin position="7"/>
        <end position="22"/>
    </location>
</feature>
<dbReference type="SUPFAM" id="SSF57959">
    <property type="entry name" value="Leucine zipper domain"/>
    <property type="match status" value="1"/>
</dbReference>
<dbReference type="Proteomes" id="UP001175001">
    <property type="component" value="Unassembled WGS sequence"/>
</dbReference>